<dbReference type="Pfam" id="PF21694">
    <property type="entry name" value="DNA_pol3_delta_C"/>
    <property type="match status" value="1"/>
</dbReference>
<evidence type="ECO:0000259" key="8">
    <source>
        <dbReference type="Pfam" id="PF21694"/>
    </source>
</evidence>
<dbReference type="InterPro" id="IPR005790">
    <property type="entry name" value="DNA_polIII_delta"/>
</dbReference>
<accession>A0A6J5ZYV9</accession>
<keyword evidence="4" id="KW-0235">DNA replication</keyword>
<evidence type="ECO:0000256" key="3">
    <source>
        <dbReference type="ARBA" id="ARBA00022695"/>
    </source>
</evidence>
<sequence>MIAQVGERQQRILRELEKLAIEYGPGAKIGVEEVGESAANSSELLVWGLVDAIVARDQRTALVTYLRLRDQNEDPGRLAVAIVRRLRDVTAIAERLESGASESQAAAGIPGGAYAAKRRMAEARGADPELLREATEALAALELASRGGSALDPDTETLRVIERIAA</sequence>
<dbReference type="GO" id="GO:0009360">
    <property type="term" value="C:DNA polymerase III complex"/>
    <property type="evidence" value="ECO:0007669"/>
    <property type="project" value="TreeGrafter"/>
</dbReference>
<dbReference type="InterPro" id="IPR008921">
    <property type="entry name" value="DNA_pol3_clamp-load_cplx_C"/>
</dbReference>
<keyword evidence="5" id="KW-0239">DNA-directed DNA polymerase</keyword>
<dbReference type="PANTHER" id="PTHR34388:SF1">
    <property type="entry name" value="DNA POLYMERASE III SUBUNIT DELTA"/>
    <property type="match status" value="1"/>
</dbReference>
<keyword evidence="3" id="KW-0548">Nucleotidyltransferase</keyword>
<feature type="domain" description="DNA polymerase III delta subunit-like C-terminal" evidence="8">
    <location>
        <begin position="46"/>
        <end position="148"/>
    </location>
</feature>
<evidence type="ECO:0000256" key="7">
    <source>
        <dbReference type="ARBA" id="ARBA00049244"/>
    </source>
</evidence>
<proteinExistence type="inferred from homology"/>
<dbReference type="GO" id="GO:0003677">
    <property type="term" value="F:DNA binding"/>
    <property type="evidence" value="ECO:0007669"/>
    <property type="project" value="InterPro"/>
</dbReference>
<comment type="similarity">
    <text evidence="6">Belongs to the DNA polymerase HolA subunit family.</text>
</comment>
<evidence type="ECO:0000313" key="9">
    <source>
        <dbReference type="EMBL" id="CAB4347581.1"/>
    </source>
</evidence>
<dbReference type="Gene3D" id="1.20.272.10">
    <property type="match status" value="1"/>
</dbReference>
<dbReference type="GO" id="GO:0003887">
    <property type="term" value="F:DNA-directed DNA polymerase activity"/>
    <property type="evidence" value="ECO:0007669"/>
    <property type="project" value="UniProtKB-KW"/>
</dbReference>
<dbReference type="EMBL" id="CAESAO010000236">
    <property type="protein sequence ID" value="CAB4347581.1"/>
    <property type="molecule type" value="Genomic_DNA"/>
</dbReference>
<evidence type="ECO:0000256" key="5">
    <source>
        <dbReference type="ARBA" id="ARBA00022932"/>
    </source>
</evidence>
<evidence type="ECO:0000256" key="4">
    <source>
        <dbReference type="ARBA" id="ARBA00022705"/>
    </source>
</evidence>
<comment type="catalytic activity">
    <reaction evidence="7">
        <text>DNA(n) + a 2'-deoxyribonucleoside 5'-triphosphate = DNA(n+1) + diphosphate</text>
        <dbReference type="Rhea" id="RHEA:22508"/>
        <dbReference type="Rhea" id="RHEA-COMP:17339"/>
        <dbReference type="Rhea" id="RHEA-COMP:17340"/>
        <dbReference type="ChEBI" id="CHEBI:33019"/>
        <dbReference type="ChEBI" id="CHEBI:61560"/>
        <dbReference type="ChEBI" id="CHEBI:173112"/>
        <dbReference type="EC" id="2.7.7.7"/>
    </reaction>
</comment>
<protein>
    <recommendedName>
        <fullName evidence="1">DNA-directed DNA polymerase</fullName>
        <ecNumber evidence="1">2.7.7.7</ecNumber>
    </recommendedName>
</protein>
<dbReference type="InterPro" id="IPR048466">
    <property type="entry name" value="DNA_pol3_delta-like_C"/>
</dbReference>
<evidence type="ECO:0000256" key="6">
    <source>
        <dbReference type="ARBA" id="ARBA00034754"/>
    </source>
</evidence>
<dbReference type="SUPFAM" id="SSF48019">
    <property type="entry name" value="post-AAA+ oligomerization domain-like"/>
    <property type="match status" value="1"/>
</dbReference>
<reference evidence="9" key="1">
    <citation type="submission" date="2020-05" db="EMBL/GenBank/DDBJ databases">
        <authorList>
            <person name="Chiriac C."/>
            <person name="Salcher M."/>
            <person name="Ghai R."/>
            <person name="Kavagutti S V."/>
        </authorList>
    </citation>
    <scope>NUCLEOTIDE SEQUENCE</scope>
</reference>
<organism evidence="9">
    <name type="scientific">freshwater metagenome</name>
    <dbReference type="NCBI Taxonomy" id="449393"/>
    <lineage>
        <taxon>unclassified sequences</taxon>
        <taxon>metagenomes</taxon>
        <taxon>ecological metagenomes</taxon>
    </lineage>
</organism>
<evidence type="ECO:0000256" key="2">
    <source>
        <dbReference type="ARBA" id="ARBA00022679"/>
    </source>
</evidence>
<dbReference type="PANTHER" id="PTHR34388">
    <property type="entry name" value="DNA POLYMERASE III SUBUNIT DELTA"/>
    <property type="match status" value="1"/>
</dbReference>
<dbReference type="GO" id="GO:0006261">
    <property type="term" value="P:DNA-templated DNA replication"/>
    <property type="evidence" value="ECO:0007669"/>
    <property type="project" value="TreeGrafter"/>
</dbReference>
<evidence type="ECO:0000256" key="1">
    <source>
        <dbReference type="ARBA" id="ARBA00012417"/>
    </source>
</evidence>
<gene>
    <name evidence="9" type="ORF">UFOPK3522_01750</name>
</gene>
<dbReference type="AlphaFoldDB" id="A0A6J5ZYV9"/>
<keyword evidence="2" id="KW-0808">Transferase</keyword>
<dbReference type="EC" id="2.7.7.7" evidence="1"/>
<name>A0A6J5ZYV9_9ZZZZ</name>